<feature type="transmembrane region" description="Helical" evidence="1">
    <location>
        <begin position="213"/>
        <end position="246"/>
    </location>
</feature>
<organism evidence="2">
    <name type="scientific">marine sediment metagenome</name>
    <dbReference type="NCBI Taxonomy" id="412755"/>
    <lineage>
        <taxon>unclassified sequences</taxon>
        <taxon>metagenomes</taxon>
        <taxon>ecological metagenomes</taxon>
    </lineage>
</organism>
<protein>
    <submittedName>
        <fullName evidence="2">Uncharacterized protein</fullName>
    </submittedName>
</protein>
<keyword evidence="1" id="KW-0472">Membrane</keyword>
<feature type="transmembrane region" description="Helical" evidence="1">
    <location>
        <begin position="104"/>
        <end position="125"/>
    </location>
</feature>
<keyword evidence="1" id="KW-1133">Transmembrane helix</keyword>
<name>A0A0F9TXI7_9ZZZZ</name>
<accession>A0A0F9TXI7</accession>
<feature type="transmembrane region" description="Helical" evidence="1">
    <location>
        <begin position="179"/>
        <end position="201"/>
    </location>
</feature>
<proteinExistence type="predicted"/>
<dbReference type="EMBL" id="LAZR01000955">
    <property type="protein sequence ID" value="KKN53816.1"/>
    <property type="molecule type" value="Genomic_DNA"/>
</dbReference>
<keyword evidence="1" id="KW-0812">Transmembrane</keyword>
<reference evidence="2" key="1">
    <citation type="journal article" date="2015" name="Nature">
        <title>Complex archaea that bridge the gap between prokaryotes and eukaryotes.</title>
        <authorList>
            <person name="Spang A."/>
            <person name="Saw J.H."/>
            <person name="Jorgensen S.L."/>
            <person name="Zaremba-Niedzwiedzka K."/>
            <person name="Martijn J."/>
            <person name="Lind A.E."/>
            <person name="van Eijk R."/>
            <person name="Schleper C."/>
            <person name="Guy L."/>
            <person name="Ettema T.J."/>
        </authorList>
    </citation>
    <scope>NUCLEOTIDE SEQUENCE</scope>
</reference>
<feature type="transmembrane region" description="Helical" evidence="1">
    <location>
        <begin position="145"/>
        <end position="173"/>
    </location>
</feature>
<dbReference type="AlphaFoldDB" id="A0A0F9TXI7"/>
<comment type="caution">
    <text evidence="2">The sequence shown here is derived from an EMBL/GenBank/DDBJ whole genome shotgun (WGS) entry which is preliminary data.</text>
</comment>
<evidence type="ECO:0000313" key="2">
    <source>
        <dbReference type="EMBL" id="KKN53816.1"/>
    </source>
</evidence>
<sequence>MAVTRKIVDVFLRFGSNIKGFNKMLKLPQEQFRKISATAGKLSKNVSGVGTAGARMAHRFRLLTHGMRGFRMEMLGVMFFGMGLQKFFQGLLKPAMNLVGIFELWGITLSLLFLPTALKLLDLFLPLMDFLISLPDPIKEIIGNFALLGVGIGGLLFLVGMFTLGLGSLALAWGTITTVVLPFLAGLALVVIAVVAIIGYWRNWENMSDKLKLTIKLVILAIGLLAIAIGAPFIAIIAAVTAAIMIGIDIYKEWEDIILGFKAIWKMVWDLLPGFVQDAIKNIIGYFQDLIEKFRDIKDVLKEFAKLTPTVADDIAIALFDKLLGEAPARAGPGGAEFISDEDIKIAVEDGFVNALARVTFPLLGTTTSNLTPEEESTLFP</sequence>
<gene>
    <name evidence="2" type="ORF">LCGC14_0598420</name>
</gene>
<evidence type="ECO:0000256" key="1">
    <source>
        <dbReference type="SAM" id="Phobius"/>
    </source>
</evidence>